<dbReference type="SUPFAM" id="SSF53244">
    <property type="entry name" value="MurD-like peptide ligases, peptide-binding domain"/>
    <property type="match status" value="1"/>
</dbReference>
<dbReference type="GO" id="GO:0009252">
    <property type="term" value="P:peptidoglycan biosynthetic process"/>
    <property type="evidence" value="ECO:0007669"/>
    <property type="project" value="UniProtKB-UniRule"/>
</dbReference>
<dbReference type="GO" id="GO:0008360">
    <property type="term" value="P:regulation of cell shape"/>
    <property type="evidence" value="ECO:0007669"/>
    <property type="project" value="UniProtKB-KW"/>
</dbReference>
<keyword evidence="4 7" id="KW-0436">Ligase</keyword>
<keyword evidence="7 8" id="KW-0961">Cell wall biogenesis/degradation</keyword>
<evidence type="ECO:0000256" key="6">
    <source>
        <dbReference type="ARBA" id="ARBA00022840"/>
    </source>
</evidence>
<keyword evidence="7 8" id="KW-0132">Cell division</keyword>
<dbReference type="Gene3D" id="3.40.1190.10">
    <property type="entry name" value="Mur-like, catalytic domain"/>
    <property type="match status" value="1"/>
</dbReference>
<accession>A0A1E3SFK6</accession>
<dbReference type="GO" id="GO:0005524">
    <property type="term" value="F:ATP binding"/>
    <property type="evidence" value="ECO:0007669"/>
    <property type="project" value="UniProtKB-UniRule"/>
</dbReference>
<protein>
    <recommendedName>
        <fullName evidence="7 8">UDP-N-acetylmuramoylalanine--D-glutamate ligase</fullName>
        <ecNumber evidence="7 8">6.3.2.9</ecNumber>
    </recommendedName>
    <alternativeName>
        <fullName evidence="7">D-glutamic acid-adding enzyme</fullName>
    </alternativeName>
    <alternativeName>
        <fullName evidence="7">UDP-N-acetylmuramoyl-L-alanyl-D-glutamate synthetase</fullName>
    </alternativeName>
</protein>
<dbReference type="InterPro" id="IPR036565">
    <property type="entry name" value="Mur-like_cat_sf"/>
</dbReference>
<keyword evidence="7 8" id="KW-0133">Cell shape</keyword>
<dbReference type="InterPro" id="IPR004101">
    <property type="entry name" value="Mur_ligase_C"/>
</dbReference>
<name>A0A1E3SFK6_MYCIE</name>
<evidence type="ECO:0000256" key="5">
    <source>
        <dbReference type="ARBA" id="ARBA00022741"/>
    </source>
</evidence>
<evidence type="ECO:0000259" key="10">
    <source>
        <dbReference type="Pfam" id="PF08245"/>
    </source>
</evidence>
<feature type="domain" description="Mur ligase central" evidence="10">
    <location>
        <begin position="118"/>
        <end position="229"/>
    </location>
</feature>
<dbReference type="NCBIfam" id="TIGR01087">
    <property type="entry name" value="murD"/>
    <property type="match status" value="1"/>
</dbReference>
<keyword evidence="7 8" id="KW-0573">Peptidoglycan synthesis</keyword>
<keyword evidence="5 7" id="KW-0547">Nucleotide-binding</keyword>
<evidence type="ECO:0000256" key="2">
    <source>
        <dbReference type="ARBA" id="ARBA00004752"/>
    </source>
</evidence>
<dbReference type="OrthoDB" id="9809796at2"/>
<dbReference type="InterPro" id="IPR036615">
    <property type="entry name" value="Mur_ligase_C_dom_sf"/>
</dbReference>
<evidence type="ECO:0000256" key="7">
    <source>
        <dbReference type="HAMAP-Rule" id="MF_00639"/>
    </source>
</evidence>
<dbReference type="Gene3D" id="3.90.190.20">
    <property type="entry name" value="Mur ligase, C-terminal domain"/>
    <property type="match status" value="1"/>
</dbReference>
<keyword evidence="7 8" id="KW-0131">Cell cycle</keyword>
<dbReference type="PANTHER" id="PTHR43692">
    <property type="entry name" value="UDP-N-ACETYLMURAMOYLALANINE--D-GLUTAMATE LIGASE"/>
    <property type="match status" value="1"/>
</dbReference>
<keyword evidence="6 7" id="KW-0067">ATP-binding</keyword>
<dbReference type="RefSeq" id="WP_069419515.1">
    <property type="nucleotide sequence ID" value="NZ_CBCRZH010000011.1"/>
</dbReference>
<dbReference type="SUPFAM" id="SSF53623">
    <property type="entry name" value="MurD-like peptide ligases, catalytic domain"/>
    <property type="match status" value="1"/>
</dbReference>
<evidence type="ECO:0000256" key="1">
    <source>
        <dbReference type="ARBA" id="ARBA00004496"/>
    </source>
</evidence>
<gene>
    <name evidence="7" type="primary">murD</name>
    <name evidence="11" type="ORF">BST27_06600</name>
</gene>
<dbReference type="PANTHER" id="PTHR43692:SF1">
    <property type="entry name" value="UDP-N-ACETYLMURAMOYLALANINE--D-GLUTAMATE LIGASE"/>
    <property type="match status" value="1"/>
</dbReference>
<dbReference type="GO" id="GO:0005737">
    <property type="term" value="C:cytoplasm"/>
    <property type="evidence" value="ECO:0007669"/>
    <property type="project" value="UniProtKB-SubCell"/>
</dbReference>
<comment type="subcellular location">
    <subcellularLocation>
        <location evidence="1 7 8">Cytoplasm</location>
    </subcellularLocation>
</comment>
<dbReference type="AlphaFoldDB" id="A0A1E3SFK6"/>
<dbReference type="GO" id="GO:0008764">
    <property type="term" value="F:UDP-N-acetylmuramoylalanine-D-glutamate ligase activity"/>
    <property type="evidence" value="ECO:0007669"/>
    <property type="project" value="UniProtKB-UniRule"/>
</dbReference>
<dbReference type="Proteomes" id="UP000192739">
    <property type="component" value="Unassembled WGS sequence"/>
</dbReference>
<evidence type="ECO:0000256" key="8">
    <source>
        <dbReference type="RuleBase" id="RU003664"/>
    </source>
</evidence>
<dbReference type="Gene3D" id="3.40.50.720">
    <property type="entry name" value="NAD(P)-binding Rossmann-like Domain"/>
    <property type="match status" value="1"/>
</dbReference>
<evidence type="ECO:0000256" key="3">
    <source>
        <dbReference type="ARBA" id="ARBA00022490"/>
    </source>
</evidence>
<keyword evidence="3 7" id="KW-0963">Cytoplasm</keyword>
<evidence type="ECO:0000313" key="11">
    <source>
        <dbReference type="EMBL" id="ORB09387.1"/>
    </source>
</evidence>
<dbReference type="STRING" id="28445.BHQ20_12780"/>
<dbReference type="SUPFAM" id="SSF51984">
    <property type="entry name" value="MurCD N-terminal domain"/>
    <property type="match status" value="1"/>
</dbReference>
<dbReference type="UniPathway" id="UPA00219"/>
<dbReference type="EC" id="6.3.2.9" evidence="7 8"/>
<feature type="binding site" evidence="7">
    <location>
        <begin position="120"/>
        <end position="126"/>
    </location>
    <ligand>
        <name>ATP</name>
        <dbReference type="ChEBI" id="CHEBI:30616"/>
    </ligand>
</feature>
<evidence type="ECO:0000313" key="12">
    <source>
        <dbReference type="Proteomes" id="UP000192739"/>
    </source>
</evidence>
<comment type="similarity">
    <text evidence="7">Belongs to the MurCDEF family.</text>
</comment>
<comment type="function">
    <text evidence="7 8">Cell wall formation. Catalyzes the addition of glutamate to the nucleotide precursor UDP-N-acetylmuramoyl-L-alanine (UMA).</text>
</comment>
<evidence type="ECO:0000259" key="9">
    <source>
        <dbReference type="Pfam" id="PF02875"/>
    </source>
</evidence>
<sequence length="483" mass="49826">MLDPLSAGAPVLVAGGRVTGRAVEAALTRFGATPTVCDDDPNMLRPYAERGVATVDPSEAIQCIGEYALVVTSPGFRPDAPVLAAAVAAGIPIWGDVELAWRLDAAGSYGPPRRWLVVTGTNGKTTTTSMLHAMLTAGGRRSLLCGNIGDPVLDVLPEPAEFLAVELSSFQLYWAPSLQPEAGVVLNIAEDHLDWHASMAEYTEAKARVLTGRVAVVGLDDVRAAALLDSAPAPVRAGFRLGVPDLGELGVRDGQLIDRAFADDLALLPAASVPVPGPVGVLDALAAAALARSVGVPAEAIRDAIASFQVGRHRSEVVAVVDGITYVDDSKATNPHAAEASVLAYPRVVWVAGGLLKGASLDVEVARIASHLVGAVLIGQDRLAVAEALSRHAPDVPVVHVVTGEDVEMHATPGASVTHVTQDESDEVAIGTRVMTAVVAAARQLARPGDTVLLAPAGASFDQFAGYADRGDAFAAAVRAATR</sequence>
<feature type="domain" description="Mur ligase C-terminal" evidence="9">
    <location>
        <begin position="313"/>
        <end position="458"/>
    </location>
</feature>
<dbReference type="Pfam" id="PF08245">
    <property type="entry name" value="Mur_ligase_M"/>
    <property type="match status" value="1"/>
</dbReference>
<dbReference type="GO" id="GO:0071555">
    <property type="term" value="P:cell wall organization"/>
    <property type="evidence" value="ECO:0007669"/>
    <property type="project" value="UniProtKB-KW"/>
</dbReference>
<comment type="pathway">
    <text evidence="2 7 8">Cell wall biogenesis; peptidoglycan biosynthesis.</text>
</comment>
<dbReference type="InterPro" id="IPR013221">
    <property type="entry name" value="Mur_ligase_cen"/>
</dbReference>
<dbReference type="Pfam" id="PF02875">
    <property type="entry name" value="Mur_ligase_C"/>
    <property type="match status" value="1"/>
</dbReference>
<comment type="caution">
    <text evidence="11">The sequence shown here is derived from an EMBL/GenBank/DDBJ whole genome shotgun (WGS) entry which is preliminary data.</text>
</comment>
<dbReference type="HAMAP" id="MF_00639">
    <property type="entry name" value="MurD"/>
    <property type="match status" value="1"/>
</dbReference>
<organism evidence="11 12">
    <name type="scientific">Mycobacterium intermedium</name>
    <dbReference type="NCBI Taxonomy" id="28445"/>
    <lineage>
        <taxon>Bacteria</taxon>
        <taxon>Bacillati</taxon>
        <taxon>Actinomycetota</taxon>
        <taxon>Actinomycetes</taxon>
        <taxon>Mycobacteriales</taxon>
        <taxon>Mycobacteriaceae</taxon>
        <taxon>Mycobacterium</taxon>
        <taxon>Mycobacterium simiae complex</taxon>
    </lineage>
</organism>
<dbReference type="EMBL" id="MVHT01000011">
    <property type="protein sequence ID" value="ORB09387.1"/>
    <property type="molecule type" value="Genomic_DNA"/>
</dbReference>
<proteinExistence type="inferred from homology"/>
<reference evidence="11 12" key="1">
    <citation type="submission" date="2017-02" db="EMBL/GenBank/DDBJ databases">
        <title>The new phylogeny of genus Mycobacterium.</title>
        <authorList>
            <person name="Tortoli E."/>
            <person name="Trovato A."/>
            <person name="Cirillo D.M."/>
        </authorList>
    </citation>
    <scope>NUCLEOTIDE SEQUENCE [LARGE SCALE GENOMIC DNA]</scope>
    <source>
        <strain evidence="11 12">DSM 44049</strain>
    </source>
</reference>
<keyword evidence="12" id="KW-1185">Reference proteome</keyword>
<dbReference type="GO" id="GO:0051301">
    <property type="term" value="P:cell division"/>
    <property type="evidence" value="ECO:0007669"/>
    <property type="project" value="UniProtKB-KW"/>
</dbReference>
<dbReference type="InterPro" id="IPR005762">
    <property type="entry name" value="MurD"/>
</dbReference>
<evidence type="ECO:0000256" key="4">
    <source>
        <dbReference type="ARBA" id="ARBA00022598"/>
    </source>
</evidence>
<comment type="catalytic activity">
    <reaction evidence="7 8">
        <text>UDP-N-acetyl-alpha-D-muramoyl-L-alanine + D-glutamate + ATP = UDP-N-acetyl-alpha-D-muramoyl-L-alanyl-D-glutamate + ADP + phosphate + H(+)</text>
        <dbReference type="Rhea" id="RHEA:16429"/>
        <dbReference type="ChEBI" id="CHEBI:15378"/>
        <dbReference type="ChEBI" id="CHEBI:29986"/>
        <dbReference type="ChEBI" id="CHEBI:30616"/>
        <dbReference type="ChEBI" id="CHEBI:43474"/>
        <dbReference type="ChEBI" id="CHEBI:83898"/>
        <dbReference type="ChEBI" id="CHEBI:83900"/>
        <dbReference type="ChEBI" id="CHEBI:456216"/>
        <dbReference type="EC" id="6.3.2.9"/>
    </reaction>
</comment>